<evidence type="ECO:0000313" key="9">
    <source>
        <dbReference type="EMBL" id="PTQ30222.1"/>
    </source>
</evidence>
<feature type="transmembrane region" description="Helical" evidence="7">
    <location>
        <begin position="339"/>
        <end position="360"/>
    </location>
</feature>
<evidence type="ECO:0000313" key="10">
    <source>
        <dbReference type="Proteomes" id="UP000244005"/>
    </source>
</evidence>
<dbReference type="EMBL" id="KZ772799">
    <property type="protein sequence ID" value="PTQ30222.1"/>
    <property type="molecule type" value="Genomic_DNA"/>
</dbReference>
<feature type="transmembrane region" description="Helical" evidence="7">
    <location>
        <begin position="366"/>
        <end position="390"/>
    </location>
</feature>
<dbReference type="OMA" id="TAAPIHF"/>
<protein>
    <recommendedName>
        <fullName evidence="8">Major facilitator superfamily (MFS) profile domain-containing protein</fullName>
    </recommendedName>
</protein>
<dbReference type="PANTHER" id="PTHR23515">
    <property type="entry name" value="HIGH-AFFINITY NITRATE TRANSPORTER 2.3"/>
    <property type="match status" value="1"/>
</dbReference>
<evidence type="ECO:0000256" key="7">
    <source>
        <dbReference type="SAM" id="Phobius"/>
    </source>
</evidence>
<evidence type="ECO:0000256" key="5">
    <source>
        <dbReference type="ARBA" id="ARBA00023063"/>
    </source>
</evidence>
<feature type="transmembrane region" description="Helical" evidence="7">
    <location>
        <begin position="115"/>
        <end position="134"/>
    </location>
</feature>
<dbReference type="InterPro" id="IPR036259">
    <property type="entry name" value="MFS_trans_sf"/>
</dbReference>
<feature type="transmembrane region" description="Helical" evidence="7">
    <location>
        <begin position="397"/>
        <end position="417"/>
    </location>
</feature>
<dbReference type="CDD" id="cd17341">
    <property type="entry name" value="MFS_NRT2_like"/>
    <property type="match status" value="1"/>
</dbReference>
<gene>
    <name evidence="9" type="ORF">MARPO_0127s0009</name>
</gene>
<feature type="transmembrane region" description="Helical" evidence="7">
    <location>
        <begin position="299"/>
        <end position="318"/>
    </location>
</feature>
<dbReference type="SUPFAM" id="SSF103473">
    <property type="entry name" value="MFS general substrate transporter"/>
    <property type="match status" value="1"/>
</dbReference>
<evidence type="ECO:0000256" key="4">
    <source>
        <dbReference type="ARBA" id="ARBA00022989"/>
    </source>
</evidence>
<accession>A0A2R6W8T6</accession>
<dbReference type="InterPro" id="IPR011701">
    <property type="entry name" value="MFS"/>
</dbReference>
<dbReference type="Gene3D" id="1.20.1250.20">
    <property type="entry name" value="MFS general substrate transporter like domains"/>
    <property type="match status" value="2"/>
</dbReference>
<sequence length="508" mass="55195">MAPQGQESAFSVPGDEATDLKGNKFALPVDSEHKAKTLRLYSFASPHMLTFHLSWISFMTCFFSTFAPPPLMPVIRDNLDLTKVDIANAAVASVSGSIISRLLMGTICDLAGPRYGCAILIMVTAPAVFCMPLVNSITGFIMVRFFISFALATFVSCQFWMSSMFNSKIVGLANGTAAGWGNVGGGVTQLVMPLVFSLIQHQFGAEYFTAWRLAFFVPGVMHVVMGLLVLTLGQDLPDGNYAALKRSGNKVPDTFGKVLYHGATNYRTWIFTITYGYCLGVELTVDNIIAEYFYDRFDVNLSTAGIIASTFGFMNIFARPAGGIISDLMARRFGMRGRLWALWIIQTLGGVLCIILGITHQLTSSIVVMLIFSVFVQAACGATFGVIPFISRRSLGIISGFIGAGGNVGSILTQVLFFSSSKYSTETGIMLMGVMTVACTSVLFLVYFPQWGGMICPPRVKSTEEDYYGAEWNAEEHAAGLHESSLKFAVNSRSERGARRQSVESTPA</sequence>
<dbReference type="GO" id="GO:0005886">
    <property type="term" value="C:plasma membrane"/>
    <property type="evidence" value="ECO:0000318"/>
    <property type="project" value="GO_Central"/>
</dbReference>
<dbReference type="GO" id="GO:0042128">
    <property type="term" value="P:nitrate assimilation"/>
    <property type="evidence" value="ECO:0007669"/>
    <property type="project" value="UniProtKB-KW"/>
</dbReference>
<dbReference type="FunFam" id="1.20.1250.20:FF:000053">
    <property type="entry name" value="Nitrate transporter 2.1"/>
    <property type="match status" value="1"/>
</dbReference>
<feature type="transmembrane region" description="Helical" evidence="7">
    <location>
        <begin position="140"/>
        <end position="161"/>
    </location>
</feature>
<organism evidence="9 10">
    <name type="scientific">Marchantia polymorpha</name>
    <name type="common">Common liverwort</name>
    <name type="synonym">Marchantia aquatica</name>
    <dbReference type="NCBI Taxonomy" id="3197"/>
    <lineage>
        <taxon>Eukaryota</taxon>
        <taxon>Viridiplantae</taxon>
        <taxon>Streptophyta</taxon>
        <taxon>Embryophyta</taxon>
        <taxon>Marchantiophyta</taxon>
        <taxon>Marchantiopsida</taxon>
        <taxon>Marchantiidae</taxon>
        <taxon>Marchantiales</taxon>
        <taxon>Marchantiaceae</taxon>
        <taxon>Marchantia</taxon>
    </lineage>
</organism>
<feature type="transmembrane region" description="Helical" evidence="7">
    <location>
        <begin position="48"/>
        <end position="66"/>
    </location>
</feature>
<evidence type="ECO:0000256" key="3">
    <source>
        <dbReference type="ARBA" id="ARBA00022692"/>
    </source>
</evidence>
<dbReference type="AlphaFoldDB" id="A0A2R6W8T6"/>
<evidence type="ECO:0000256" key="1">
    <source>
        <dbReference type="ARBA" id="ARBA00004141"/>
    </source>
</evidence>
<comment type="subcellular location">
    <subcellularLocation>
        <location evidence="1">Membrane</location>
        <topology evidence="1">Multi-pass membrane protein</topology>
    </subcellularLocation>
</comment>
<dbReference type="Proteomes" id="UP000244005">
    <property type="component" value="Unassembled WGS sequence"/>
</dbReference>
<evidence type="ECO:0000256" key="2">
    <source>
        <dbReference type="ARBA" id="ARBA00008432"/>
    </source>
</evidence>
<keyword evidence="5" id="KW-0534">Nitrate assimilation</keyword>
<dbReference type="Gramene" id="Mp5g07750.1">
    <property type="protein sequence ID" value="Mp5g07750.1.cds1"/>
    <property type="gene ID" value="Mp5g07750"/>
</dbReference>
<evidence type="ECO:0000259" key="8">
    <source>
        <dbReference type="PROSITE" id="PS50850"/>
    </source>
</evidence>
<name>A0A2R6W8T6_MARPO</name>
<dbReference type="InterPro" id="IPR020846">
    <property type="entry name" value="MFS_dom"/>
</dbReference>
<reference evidence="10" key="1">
    <citation type="journal article" date="2017" name="Cell">
        <title>Insights into land plant evolution garnered from the Marchantia polymorpha genome.</title>
        <authorList>
            <person name="Bowman J.L."/>
            <person name="Kohchi T."/>
            <person name="Yamato K.T."/>
            <person name="Jenkins J."/>
            <person name="Shu S."/>
            <person name="Ishizaki K."/>
            <person name="Yamaoka S."/>
            <person name="Nishihama R."/>
            <person name="Nakamura Y."/>
            <person name="Berger F."/>
            <person name="Adam C."/>
            <person name="Aki S.S."/>
            <person name="Althoff F."/>
            <person name="Araki T."/>
            <person name="Arteaga-Vazquez M.A."/>
            <person name="Balasubrmanian S."/>
            <person name="Barry K."/>
            <person name="Bauer D."/>
            <person name="Boehm C.R."/>
            <person name="Briginshaw L."/>
            <person name="Caballero-Perez J."/>
            <person name="Catarino B."/>
            <person name="Chen F."/>
            <person name="Chiyoda S."/>
            <person name="Chovatia M."/>
            <person name="Davies K.M."/>
            <person name="Delmans M."/>
            <person name="Demura T."/>
            <person name="Dierschke T."/>
            <person name="Dolan L."/>
            <person name="Dorantes-Acosta A.E."/>
            <person name="Eklund D.M."/>
            <person name="Florent S.N."/>
            <person name="Flores-Sandoval E."/>
            <person name="Fujiyama A."/>
            <person name="Fukuzawa H."/>
            <person name="Galik B."/>
            <person name="Grimanelli D."/>
            <person name="Grimwood J."/>
            <person name="Grossniklaus U."/>
            <person name="Hamada T."/>
            <person name="Haseloff J."/>
            <person name="Hetherington A.J."/>
            <person name="Higo A."/>
            <person name="Hirakawa Y."/>
            <person name="Hundley H.N."/>
            <person name="Ikeda Y."/>
            <person name="Inoue K."/>
            <person name="Inoue S.I."/>
            <person name="Ishida S."/>
            <person name="Jia Q."/>
            <person name="Kakita M."/>
            <person name="Kanazawa T."/>
            <person name="Kawai Y."/>
            <person name="Kawashima T."/>
            <person name="Kennedy M."/>
            <person name="Kinose K."/>
            <person name="Kinoshita T."/>
            <person name="Kohara Y."/>
            <person name="Koide E."/>
            <person name="Komatsu K."/>
            <person name="Kopischke S."/>
            <person name="Kubo M."/>
            <person name="Kyozuka J."/>
            <person name="Lagercrantz U."/>
            <person name="Lin S.S."/>
            <person name="Lindquist E."/>
            <person name="Lipzen A.M."/>
            <person name="Lu C.W."/>
            <person name="De Luna E."/>
            <person name="Martienssen R.A."/>
            <person name="Minamino N."/>
            <person name="Mizutani M."/>
            <person name="Mizutani M."/>
            <person name="Mochizuki N."/>
            <person name="Monte I."/>
            <person name="Mosher R."/>
            <person name="Nagasaki H."/>
            <person name="Nakagami H."/>
            <person name="Naramoto S."/>
            <person name="Nishitani K."/>
            <person name="Ohtani M."/>
            <person name="Okamoto T."/>
            <person name="Okumura M."/>
            <person name="Phillips J."/>
            <person name="Pollak B."/>
            <person name="Reinders A."/>
            <person name="Rovekamp M."/>
            <person name="Sano R."/>
            <person name="Sawa S."/>
            <person name="Schmid M.W."/>
            <person name="Shirakawa M."/>
            <person name="Solano R."/>
            <person name="Spunde A."/>
            <person name="Suetsugu N."/>
            <person name="Sugano S."/>
            <person name="Sugiyama A."/>
            <person name="Sun R."/>
            <person name="Suzuki Y."/>
            <person name="Takenaka M."/>
            <person name="Takezawa D."/>
            <person name="Tomogane H."/>
            <person name="Tsuzuki M."/>
            <person name="Ueda T."/>
            <person name="Umeda M."/>
            <person name="Ward J.M."/>
            <person name="Watanabe Y."/>
            <person name="Yazaki K."/>
            <person name="Yokoyama R."/>
            <person name="Yoshitake Y."/>
            <person name="Yotsui I."/>
            <person name="Zachgo S."/>
            <person name="Schmutz J."/>
        </authorList>
    </citation>
    <scope>NUCLEOTIDE SEQUENCE [LARGE SCALE GENOMIC DNA]</scope>
    <source>
        <strain evidence="10">Tak-1</strain>
    </source>
</reference>
<keyword evidence="3 7" id="KW-0812">Transmembrane</keyword>
<dbReference type="GO" id="GO:0015706">
    <property type="term" value="P:nitrate transmembrane transport"/>
    <property type="evidence" value="ECO:0000318"/>
    <property type="project" value="GO_Central"/>
</dbReference>
<dbReference type="PROSITE" id="PS50850">
    <property type="entry name" value="MFS"/>
    <property type="match status" value="1"/>
</dbReference>
<dbReference type="GO" id="GO:0015112">
    <property type="term" value="F:nitrate transmembrane transporter activity"/>
    <property type="evidence" value="ECO:0000318"/>
    <property type="project" value="GO_Central"/>
</dbReference>
<feature type="transmembrane region" description="Helical" evidence="7">
    <location>
        <begin position="429"/>
        <end position="448"/>
    </location>
</feature>
<dbReference type="InterPro" id="IPR044772">
    <property type="entry name" value="NO3_transporter"/>
</dbReference>
<proteinExistence type="inferred from homology"/>
<dbReference type="OrthoDB" id="434240at2759"/>
<feature type="transmembrane region" description="Helical" evidence="7">
    <location>
        <begin position="213"/>
        <end position="232"/>
    </location>
</feature>
<keyword evidence="10" id="KW-1185">Reference proteome</keyword>
<comment type="similarity">
    <text evidence="2">Belongs to the major facilitator superfamily. Nitrate/nitrite porter (TC 2.A.1.8) family.</text>
</comment>
<feature type="domain" description="Major facilitator superfamily (MFS) profile" evidence="8">
    <location>
        <begin position="50"/>
        <end position="450"/>
    </location>
</feature>
<dbReference type="Pfam" id="PF07690">
    <property type="entry name" value="MFS_1"/>
    <property type="match status" value="1"/>
</dbReference>
<keyword evidence="6 7" id="KW-0472">Membrane</keyword>
<keyword evidence="4 7" id="KW-1133">Transmembrane helix</keyword>
<evidence type="ECO:0000256" key="6">
    <source>
        <dbReference type="ARBA" id="ARBA00023136"/>
    </source>
</evidence>